<proteinExistence type="predicted"/>
<sequence length="94" mass="10428">MTYNSNIETMSCMGVLNYYSVTEGRGRWLLAYSCSSPYQVHLQRPVIDKKKARGTSWAVINETLSCLFISEEGRAGPHIHTCFLAPSSVPGESP</sequence>
<accession>A0AAV3YNN8</accession>
<gene>
    <name evidence="1" type="ORF">PoB_001023900</name>
</gene>
<dbReference type="EMBL" id="BLXT01001211">
    <property type="protein sequence ID" value="GFN83733.1"/>
    <property type="molecule type" value="Genomic_DNA"/>
</dbReference>
<organism evidence="1 2">
    <name type="scientific">Plakobranchus ocellatus</name>
    <dbReference type="NCBI Taxonomy" id="259542"/>
    <lineage>
        <taxon>Eukaryota</taxon>
        <taxon>Metazoa</taxon>
        <taxon>Spiralia</taxon>
        <taxon>Lophotrochozoa</taxon>
        <taxon>Mollusca</taxon>
        <taxon>Gastropoda</taxon>
        <taxon>Heterobranchia</taxon>
        <taxon>Euthyneura</taxon>
        <taxon>Panpulmonata</taxon>
        <taxon>Sacoglossa</taxon>
        <taxon>Placobranchoidea</taxon>
        <taxon>Plakobranchidae</taxon>
        <taxon>Plakobranchus</taxon>
    </lineage>
</organism>
<keyword evidence="2" id="KW-1185">Reference proteome</keyword>
<reference evidence="1 2" key="1">
    <citation type="journal article" date="2021" name="Elife">
        <title>Chloroplast acquisition without the gene transfer in kleptoplastic sea slugs, Plakobranchus ocellatus.</title>
        <authorList>
            <person name="Maeda T."/>
            <person name="Takahashi S."/>
            <person name="Yoshida T."/>
            <person name="Shimamura S."/>
            <person name="Takaki Y."/>
            <person name="Nagai Y."/>
            <person name="Toyoda A."/>
            <person name="Suzuki Y."/>
            <person name="Arimoto A."/>
            <person name="Ishii H."/>
            <person name="Satoh N."/>
            <person name="Nishiyama T."/>
            <person name="Hasebe M."/>
            <person name="Maruyama T."/>
            <person name="Minagawa J."/>
            <person name="Obokata J."/>
            <person name="Shigenobu S."/>
        </authorList>
    </citation>
    <scope>NUCLEOTIDE SEQUENCE [LARGE SCALE GENOMIC DNA]</scope>
</reference>
<comment type="caution">
    <text evidence="1">The sequence shown here is derived from an EMBL/GenBank/DDBJ whole genome shotgun (WGS) entry which is preliminary data.</text>
</comment>
<evidence type="ECO:0000313" key="1">
    <source>
        <dbReference type="EMBL" id="GFN83733.1"/>
    </source>
</evidence>
<evidence type="ECO:0000313" key="2">
    <source>
        <dbReference type="Proteomes" id="UP000735302"/>
    </source>
</evidence>
<protein>
    <submittedName>
        <fullName evidence="1">Innexin</fullName>
    </submittedName>
</protein>
<dbReference type="AlphaFoldDB" id="A0AAV3YNN8"/>
<dbReference type="Proteomes" id="UP000735302">
    <property type="component" value="Unassembled WGS sequence"/>
</dbReference>
<name>A0AAV3YNN8_9GAST</name>